<evidence type="ECO:0000256" key="11">
    <source>
        <dbReference type="ARBA" id="ARBA00022840"/>
    </source>
</evidence>
<evidence type="ECO:0000256" key="9">
    <source>
        <dbReference type="ARBA" id="ARBA00022741"/>
    </source>
</evidence>
<evidence type="ECO:0000256" key="6">
    <source>
        <dbReference type="ARBA" id="ARBA00022692"/>
    </source>
</evidence>
<dbReference type="Pfam" id="PF08263">
    <property type="entry name" value="LRRNT_2"/>
    <property type="match status" value="1"/>
</dbReference>
<keyword evidence="8" id="KW-0677">Repeat</keyword>
<dbReference type="OrthoDB" id="2015206at2759"/>
<dbReference type="Gene3D" id="3.80.10.10">
    <property type="entry name" value="Ribonuclease Inhibitor"/>
    <property type="match status" value="3"/>
</dbReference>
<dbReference type="FunFam" id="3.80.10.10:FF:000363">
    <property type="entry name" value="Leucine-rich repeat family protein"/>
    <property type="match status" value="1"/>
</dbReference>
<evidence type="ECO:0000256" key="1">
    <source>
        <dbReference type="ARBA" id="ARBA00004370"/>
    </source>
</evidence>
<evidence type="ECO:0000256" key="2">
    <source>
        <dbReference type="ARBA" id="ARBA00012513"/>
    </source>
</evidence>
<evidence type="ECO:0000256" key="18">
    <source>
        <dbReference type="SAM" id="SignalP"/>
    </source>
</evidence>
<keyword evidence="12 17" id="KW-1133">Transmembrane helix</keyword>
<evidence type="ECO:0000256" key="5">
    <source>
        <dbReference type="ARBA" id="ARBA00022679"/>
    </source>
</evidence>
<evidence type="ECO:0000256" key="12">
    <source>
        <dbReference type="ARBA" id="ARBA00022989"/>
    </source>
</evidence>
<dbReference type="InterPro" id="IPR011009">
    <property type="entry name" value="Kinase-like_dom_sf"/>
</dbReference>
<keyword evidence="3" id="KW-0723">Serine/threonine-protein kinase</keyword>
<evidence type="ECO:0000313" key="20">
    <source>
        <dbReference type="EMBL" id="TXG53542.1"/>
    </source>
</evidence>
<feature type="binding site" evidence="15">
    <location>
        <position position="670"/>
    </location>
    <ligand>
        <name>ATP</name>
        <dbReference type="ChEBI" id="CHEBI:30616"/>
    </ligand>
</feature>
<comment type="caution">
    <text evidence="20">The sequence shown here is derived from an EMBL/GenBank/DDBJ whole genome shotgun (WGS) entry which is preliminary data.</text>
</comment>
<keyword evidence="10" id="KW-0418">Kinase</keyword>
<dbReference type="SUPFAM" id="SSF52058">
    <property type="entry name" value="L domain-like"/>
    <property type="match status" value="1"/>
</dbReference>
<dbReference type="InterPro" id="IPR000719">
    <property type="entry name" value="Prot_kinase_dom"/>
</dbReference>
<accession>A0A5C7HAF6</accession>
<evidence type="ECO:0000259" key="19">
    <source>
        <dbReference type="PROSITE" id="PS50011"/>
    </source>
</evidence>
<keyword evidence="14" id="KW-0325">Glycoprotein</keyword>
<evidence type="ECO:0000256" key="3">
    <source>
        <dbReference type="ARBA" id="ARBA00022527"/>
    </source>
</evidence>
<dbReference type="EC" id="2.7.11.1" evidence="2"/>
<organism evidence="20 21">
    <name type="scientific">Acer yangbiense</name>
    <dbReference type="NCBI Taxonomy" id="1000413"/>
    <lineage>
        <taxon>Eukaryota</taxon>
        <taxon>Viridiplantae</taxon>
        <taxon>Streptophyta</taxon>
        <taxon>Embryophyta</taxon>
        <taxon>Tracheophyta</taxon>
        <taxon>Spermatophyta</taxon>
        <taxon>Magnoliopsida</taxon>
        <taxon>eudicotyledons</taxon>
        <taxon>Gunneridae</taxon>
        <taxon>Pentapetalae</taxon>
        <taxon>rosids</taxon>
        <taxon>malvids</taxon>
        <taxon>Sapindales</taxon>
        <taxon>Sapindaceae</taxon>
        <taxon>Hippocastanoideae</taxon>
        <taxon>Acereae</taxon>
        <taxon>Acer</taxon>
    </lineage>
</organism>
<dbReference type="EMBL" id="VAHF01000009">
    <property type="protein sequence ID" value="TXG53542.1"/>
    <property type="molecule type" value="Genomic_DNA"/>
</dbReference>
<dbReference type="PANTHER" id="PTHR45974">
    <property type="entry name" value="RECEPTOR-LIKE PROTEIN 55"/>
    <property type="match status" value="1"/>
</dbReference>
<feature type="signal peptide" evidence="18">
    <location>
        <begin position="1"/>
        <end position="29"/>
    </location>
</feature>
<evidence type="ECO:0000256" key="14">
    <source>
        <dbReference type="ARBA" id="ARBA00023180"/>
    </source>
</evidence>
<gene>
    <name evidence="20" type="ORF">EZV62_018798</name>
</gene>
<dbReference type="FunFam" id="3.30.200.20:FF:000328">
    <property type="entry name" value="Leucine-rich repeat protein kinase family protein"/>
    <property type="match status" value="1"/>
</dbReference>
<keyword evidence="21" id="KW-1185">Reference proteome</keyword>
<keyword evidence="4" id="KW-0433">Leucine-rich repeat</keyword>
<dbReference type="InterPro" id="IPR013210">
    <property type="entry name" value="LRR_N_plant-typ"/>
</dbReference>
<dbReference type="FunFam" id="3.80.10.10:FF:000542">
    <property type="entry name" value="Leucine-rich repeat protein kinase family protein"/>
    <property type="match status" value="1"/>
</dbReference>
<evidence type="ECO:0000256" key="8">
    <source>
        <dbReference type="ARBA" id="ARBA00022737"/>
    </source>
</evidence>
<evidence type="ECO:0000256" key="7">
    <source>
        <dbReference type="ARBA" id="ARBA00022729"/>
    </source>
</evidence>
<keyword evidence="13 17" id="KW-0472">Membrane</keyword>
<dbReference type="Pfam" id="PF00560">
    <property type="entry name" value="LRR_1"/>
    <property type="match status" value="4"/>
</dbReference>
<dbReference type="InterPro" id="IPR017441">
    <property type="entry name" value="Protein_kinase_ATP_BS"/>
</dbReference>
<protein>
    <recommendedName>
        <fullName evidence="2">non-specific serine/threonine protein kinase</fullName>
        <ecNumber evidence="2">2.7.11.1</ecNumber>
    </recommendedName>
</protein>
<evidence type="ECO:0000313" key="21">
    <source>
        <dbReference type="Proteomes" id="UP000323000"/>
    </source>
</evidence>
<comment type="subcellular location">
    <subcellularLocation>
        <location evidence="1">Membrane</location>
    </subcellularLocation>
</comment>
<dbReference type="PROSITE" id="PS50011">
    <property type="entry name" value="PROTEIN_KINASE_DOM"/>
    <property type="match status" value="1"/>
</dbReference>
<dbReference type="PANTHER" id="PTHR45974:SF266">
    <property type="entry name" value="LEUCINE-RICH REPEAT RECEPTOR PROTEIN KINASE HPCA1"/>
    <property type="match status" value="1"/>
</dbReference>
<dbReference type="Proteomes" id="UP000323000">
    <property type="component" value="Chromosome 9"/>
</dbReference>
<dbReference type="AlphaFoldDB" id="A0A5C7HAF6"/>
<evidence type="ECO:0000256" key="13">
    <source>
        <dbReference type="ARBA" id="ARBA00023136"/>
    </source>
</evidence>
<dbReference type="InterPro" id="IPR001245">
    <property type="entry name" value="Ser-Thr/Tyr_kinase_cat_dom"/>
</dbReference>
<dbReference type="Gene3D" id="1.10.510.10">
    <property type="entry name" value="Transferase(Phosphotransferase) domain 1"/>
    <property type="match status" value="1"/>
</dbReference>
<dbReference type="GO" id="GO:0005524">
    <property type="term" value="F:ATP binding"/>
    <property type="evidence" value="ECO:0007669"/>
    <property type="project" value="UniProtKB-UniRule"/>
</dbReference>
<keyword evidence="11 15" id="KW-0067">ATP-binding</keyword>
<evidence type="ECO:0000256" key="15">
    <source>
        <dbReference type="PROSITE-ProRule" id="PRU10141"/>
    </source>
</evidence>
<feature type="domain" description="Protein kinase" evidence="19">
    <location>
        <begin position="642"/>
        <end position="893"/>
    </location>
</feature>
<dbReference type="SUPFAM" id="SSF56112">
    <property type="entry name" value="Protein kinase-like (PK-like)"/>
    <property type="match status" value="1"/>
</dbReference>
<dbReference type="Pfam" id="PF07714">
    <property type="entry name" value="PK_Tyr_Ser-Thr"/>
    <property type="match status" value="2"/>
</dbReference>
<dbReference type="Gene3D" id="3.30.200.20">
    <property type="entry name" value="Phosphorylase Kinase, domain 1"/>
    <property type="match status" value="1"/>
</dbReference>
<dbReference type="GO" id="GO:0016020">
    <property type="term" value="C:membrane"/>
    <property type="evidence" value="ECO:0007669"/>
    <property type="project" value="UniProtKB-SubCell"/>
</dbReference>
<dbReference type="InterPro" id="IPR001611">
    <property type="entry name" value="Leu-rich_rpt"/>
</dbReference>
<evidence type="ECO:0000256" key="4">
    <source>
        <dbReference type="ARBA" id="ARBA00022614"/>
    </source>
</evidence>
<proteinExistence type="predicted"/>
<evidence type="ECO:0000256" key="17">
    <source>
        <dbReference type="SAM" id="Phobius"/>
    </source>
</evidence>
<evidence type="ECO:0000256" key="10">
    <source>
        <dbReference type="ARBA" id="ARBA00022777"/>
    </source>
</evidence>
<keyword evidence="6 17" id="KW-0812">Transmembrane</keyword>
<feature type="chain" id="PRO_5022827620" description="non-specific serine/threonine protein kinase" evidence="18">
    <location>
        <begin position="30"/>
        <end position="893"/>
    </location>
</feature>
<feature type="transmembrane region" description="Helical" evidence="17">
    <location>
        <begin position="569"/>
        <end position="594"/>
    </location>
</feature>
<feature type="region of interest" description="Disordered" evidence="16">
    <location>
        <begin position="874"/>
        <end position="893"/>
    </location>
</feature>
<dbReference type="GO" id="GO:0004674">
    <property type="term" value="F:protein serine/threonine kinase activity"/>
    <property type="evidence" value="ECO:0007669"/>
    <property type="project" value="UniProtKB-KW"/>
</dbReference>
<dbReference type="InterPro" id="IPR032675">
    <property type="entry name" value="LRR_dom_sf"/>
</dbReference>
<evidence type="ECO:0000256" key="16">
    <source>
        <dbReference type="SAM" id="MobiDB-lite"/>
    </source>
</evidence>
<sequence length="893" mass="98683">MMGLRIQVFFLSVWFQFLIIAAVTNPEDAAILTSLKDIIEDGLPPNWQGSDPCGDQWEGIECSRSRVTTIRLSSMGLTGSLSGDISGLSELQTLDLSNNKDLKGSLPSSIGNLKKLKNLILVGCSLSGPIPDSIGSLQQLVFLSLNSNSFNGKIPASIGYLSNLYWLDLTDNQLDGTIPVSDGVSPGLDMLVRTKHFHLGKNKLSGRIPEKLFSSDMVLIHVLFDSNQLTGPLPSSLGLVKSLEVVRFDRNLLSGTVPSNLNDLTNLNALINLDSQVFDPPIFRFLSNNRLTGPIPNLTNLTTLNYLDMSNNTFDPSPIPSWFSTLQSLTTLTMDHTELEGEVPTTIFSLSLLQTVNLKQNRLNGTLDIGASHSSQHLSINLQSNYITAFTDRPGANKDITIILAGNPICQESGDPKDYCRAAEPDSSYSTKPKNCVPTSCSSDQISSPTCMCAYPYTGILSFRPPSNETYYQNLEQSILQQFQSSKLPVDSVSLSNPCKSQSQYLEIRLAVFPSGQDSFNRTGISRIGLFLSSPTYIPPEEFRPLFFKGDEYLHFTGETRRSVKSTGIGVIIGTAAGGCVLLLLLILAGVYAYRQKRRAEKANDQNPFAHWDRNKSSGSIPQLKGARCFSIEELNKYTNHFSDTNEVGSGGYGKVYRATLPSGQLIAIKRAKQGSMQGVVEFKTEIELLSRVHHKNLVTLLGFCFERGEQMLIYEFIPNGCLRDSLSGKSGIRLEWGYLDPEYFMTNQLTEKSDVYSFGVLMLEILTGRRPIERGKYIVREIMMAMDKKKDLYNLYEFLDPTIGLGTTLKGFEKFVDLSLRCVEESGADRPSMREVVKEIEYILQLAGLNPNAESAASLASYDDASKGYQHPYGNESFDYSSGFPDSKIEPQ</sequence>
<keyword evidence="9 15" id="KW-0547">Nucleotide-binding</keyword>
<keyword evidence="5" id="KW-0808">Transferase</keyword>
<reference evidence="21" key="1">
    <citation type="journal article" date="2019" name="Gigascience">
        <title>De novo genome assembly of the endangered Acer yangbiense, a plant species with extremely small populations endemic to Yunnan Province, China.</title>
        <authorList>
            <person name="Yang J."/>
            <person name="Wariss H.M."/>
            <person name="Tao L."/>
            <person name="Zhang R."/>
            <person name="Yun Q."/>
            <person name="Hollingsworth P."/>
            <person name="Dao Z."/>
            <person name="Luo G."/>
            <person name="Guo H."/>
            <person name="Ma Y."/>
            <person name="Sun W."/>
        </authorList>
    </citation>
    <scope>NUCLEOTIDE SEQUENCE [LARGE SCALE GENOMIC DNA]</scope>
    <source>
        <strain evidence="21">cv. Malutang</strain>
    </source>
</reference>
<name>A0A5C7HAF6_9ROSI</name>
<dbReference type="PROSITE" id="PS00107">
    <property type="entry name" value="PROTEIN_KINASE_ATP"/>
    <property type="match status" value="1"/>
</dbReference>
<keyword evidence="7 18" id="KW-0732">Signal</keyword>